<dbReference type="Proteomes" id="UP000186019">
    <property type="component" value="Unassembled WGS sequence"/>
</dbReference>
<name>A0A1N7FY18_9RHOB</name>
<keyword evidence="3" id="KW-1185">Reference proteome</keyword>
<keyword evidence="1" id="KW-0472">Membrane</keyword>
<feature type="transmembrane region" description="Helical" evidence="1">
    <location>
        <begin position="170"/>
        <end position="196"/>
    </location>
</feature>
<evidence type="ECO:0000313" key="3">
    <source>
        <dbReference type="Proteomes" id="UP000186019"/>
    </source>
</evidence>
<dbReference type="STRING" id="573024.SAMN05216208_0658"/>
<evidence type="ECO:0000313" key="2">
    <source>
        <dbReference type="EMBL" id="SIS05211.1"/>
    </source>
</evidence>
<feature type="transmembrane region" description="Helical" evidence="1">
    <location>
        <begin position="142"/>
        <end position="164"/>
    </location>
</feature>
<sequence>MDVTQLLALFVSDPVVTIHTGMRFFHFIGLALGLGGAILLDLMMLRFFLRGRIIKETYGIVDFASKVVSMGLLLLWISGIGFLVFYALTKPELLTNPKVHAKLVIVAILTVNGYFIHSVILPGVKSQIGTSLFAGISAVKRSIFLISGAISAVSWIFPVALGAFPQLNFAVPALVILSAYLLLICAAALSMHALILMTAPKTLKEIGESGPDDVLLLGGFPCAGTPEAPQAMPIYAGARRRRLLIEGQG</sequence>
<proteinExistence type="predicted"/>
<dbReference type="EMBL" id="FTNV01000001">
    <property type="protein sequence ID" value="SIS05211.1"/>
    <property type="molecule type" value="Genomic_DNA"/>
</dbReference>
<accession>A0A1N7FY18</accession>
<organism evidence="2 3">
    <name type="scientific">Roseovarius nanhaiticus</name>
    <dbReference type="NCBI Taxonomy" id="573024"/>
    <lineage>
        <taxon>Bacteria</taxon>
        <taxon>Pseudomonadati</taxon>
        <taxon>Pseudomonadota</taxon>
        <taxon>Alphaproteobacteria</taxon>
        <taxon>Rhodobacterales</taxon>
        <taxon>Roseobacteraceae</taxon>
        <taxon>Roseovarius</taxon>
    </lineage>
</organism>
<feature type="transmembrane region" description="Helical" evidence="1">
    <location>
        <begin position="27"/>
        <end position="49"/>
    </location>
</feature>
<feature type="transmembrane region" description="Helical" evidence="1">
    <location>
        <begin position="100"/>
        <end position="121"/>
    </location>
</feature>
<keyword evidence="1" id="KW-0812">Transmembrane</keyword>
<feature type="transmembrane region" description="Helical" evidence="1">
    <location>
        <begin position="70"/>
        <end position="88"/>
    </location>
</feature>
<reference evidence="2 3" key="1">
    <citation type="submission" date="2017-01" db="EMBL/GenBank/DDBJ databases">
        <authorList>
            <person name="Mah S.A."/>
            <person name="Swanson W.J."/>
            <person name="Moy G.W."/>
            <person name="Vacquier V.D."/>
        </authorList>
    </citation>
    <scope>NUCLEOTIDE SEQUENCE [LARGE SCALE GENOMIC DNA]</scope>
    <source>
        <strain evidence="2 3">DSM 29590</strain>
    </source>
</reference>
<dbReference type="AlphaFoldDB" id="A0A1N7FY18"/>
<gene>
    <name evidence="2" type="ORF">SAMN05421666_1478</name>
</gene>
<protein>
    <submittedName>
        <fullName evidence="2">Uncharacterized protein</fullName>
    </submittedName>
</protein>
<evidence type="ECO:0000256" key="1">
    <source>
        <dbReference type="SAM" id="Phobius"/>
    </source>
</evidence>
<keyword evidence="1" id="KW-1133">Transmembrane helix</keyword>